<dbReference type="Pfam" id="PF02992">
    <property type="entry name" value="Transposase_21"/>
    <property type="match status" value="1"/>
</dbReference>
<sequence length="408" mass="47681">MDRSWINVVRSSDEYENGVNEFIEFARKHDPNINEKFYCPCIKCLNDRRLSVREIREHIICDGFNKNYTRWIWHGEIDIPDVSRVEDSVNEDDDEVMYDNIEEMINDVGAEAFEQAHENKSYDALSADADKPLYPGCKTYSRLSAILKLIQLKATHGLSDKCFTELLILFKGMLPEDNELPESNYKAKKILCPLGLGYKKIHACPNDCILYRKDFKNLHECPKCGISRYKNSNDESGIKKPPSKVLWYLPIIPRFKRLFASPTEAKNLRWHADEKIDDGKLRHPSDSPQWKKMDQLYPFFGNEPRNLRAFNAYHIMKGTHARQLKKLKWVYPKCHGQGEAEEYGLFVMRHMLEIIKLDIVDSFEKRFNMDGPYSKADIDVVRRDWAECFLENSAIDAFYDLPSPDKIC</sequence>
<organism evidence="2 3">
    <name type="scientific">Castilleja foliolosa</name>
    <dbReference type="NCBI Taxonomy" id="1961234"/>
    <lineage>
        <taxon>Eukaryota</taxon>
        <taxon>Viridiplantae</taxon>
        <taxon>Streptophyta</taxon>
        <taxon>Embryophyta</taxon>
        <taxon>Tracheophyta</taxon>
        <taxon>Spermatophyta</taxon>
        <taxon>Magnoliopsida</taxon>
        <taxon>eudicotyledons</taxon>
        <taxon>Gunneridae</taxon>
        <taxon>Pentapetalae</taxon>
        <taxon>asterids</taxon>
        <taxon>lamiids</taxon>
        <taxon>Lamiales</taxon>
        <taxon>Orobanchaceae</taxon>
        <taxon>Pedicularideae</taxon>
        <taxon>Castillejinae</taxon>
        <taxon>Castilleja</taxon>
    </lineage>
</organism>
<dbReference type="AlphaFoldDB" id="A0ABD3BK74"/>
<gene>
    <name evidence="2" type="ORF">CASFOL_039519</name>
</gene>
<dbReference type="Proteomes" id="UP001632038">
    <property type="component" value="Unassembled WGS sequence"/>
</dbReference>
<protein>
    <recommendedName>
        <fullName evidence="1">Transposase-associated domain-containing protein</fullName>
    </recommendedName>
</protein>
<name>A0ABD3BK74_9LAMI</name>
<feature type="domain" description="Transposase-associated" evidence="1">
    <location>
        <begin position="3"/>
        <end position="76"/>
    </location>
</feature>
<dbReference type="EMBL" id="JAVIJP010000087">
    <property type="protein sequence ID" value="KAL3617125.1"/>
    <property type="molecule type" value="Genomic_DNA"/>
</dbReference>
<reference evidence="3" key="1">
    <citation type="journal article" date="2024" name="IScience">
        <title>Strigolactones Initiate the Formation of Haustorium-like Structures in Castilleja.</title>
        <authorList>
            <person name="Buerger M."/>
            <person name="Peterson D."/>
            <person name="Chory J."/>
        </authorList>
    </citation>
    <scope>NUCLEOTIDE SEQUENCE [LARGE SCALE GENOMIC DNA]</scope>
</reference>
<dbReference type="InterPro" id="IPR029480">
    <property type="entry name" value="Transpos_assoc"/>
</dbReference>
<evidence type="ECO:0000313" key="2">
    <source>
        <dbReference type="EMBL" id="KAL3617125.1"/>
    </source>
</evidence>
<accession>A0ABD3BK74</accession>
<evidence type="ECO:0000259" key="1">
    <source>
        <dbReference type="Pfam" id="PF13963"/>
    </source>
</evidence>
<keyword evidence="3" id="KW-1185">Reference proteome</keyword>
<proteinExistence type="predicted"/>
<evidence type="ECO:0000313" key="3">
    <source>
        <dbReference type="Proteomes" id="UP001632038"/>
    </source>
</evidence>
<dbReference type="InterPro" id="IPR004242">
    <property type="entry name" value="Transposase_21"/>
</dbReference>
<comment type="caution">
    <text evidence="2">The sequence shown here is derived from an EMBL/GenBank/DDBJ whole genome shotgun (WGS) entry which is preliminary data.</text>
</comment>
<dbReference type="Pfam" id="PF13963">
    <property type="entry name" value="Transpos_assoc"/>
    <property type="match status" value="1"/>
</dbReference>
<dbReference type="PANTHER" id="PTHR10775:SF182">
    <property type="entry name" value="TRANSPOSON, EN_SPM-LIKE, TRANSPOSASE-ASSOCIATED DOMAIN PROTEIN-RELATED"/>
    <property type="match status" value="1"/>
</dbReference>
<dbReference type="PANTHER" id="PTHR10775">
    <property type="entry name" value="OS08G0208400 PROTEIN"/>
    <property type="match status" value="1"/>
</dbReference>